<dbReference type="KEGG" id="muo:115475071"/>
<protein>
    <submittedName>
        <fullName evidence="3">Uncharacterized protein LOC115475071</fullName>
    </submittedName>
</protein>
<reference evidence="3" key="1">
    <citation type="submission" date="2025-08" db="UniProtKB">
        <authorList>
            <consortium name="RefSeq"/>
        </authorList>
    </citation>
    <scope>IDENTIFICATION</scope>
</reference>
<feature type="compositionally biased region" description="Acidic residues" evidence="1">
    <location>
        <begin position="15"/>
        <end position="28"/>
    </location>
</feature>
<dbReference type="InParanoid" id="A0A6P7YTR7"/>
<sequence>MPQCLPKRPQLELPLVEEDFSGPLEPEDGQLSGDSMSAAPEGMEEGIVKELGDSKGQRLPEDQENYIPARASSWKWRGDEETEIQLTQTVQVKLVQSIGLGRQGTQELESSPGSRPDQNVAGSHYASEQEPSISAAMDAIQEKPCRTRGGEDTHRHCFSVHPTLLQTQILHQLDRMTRSNPGFPLLSGSFISGFGISSPATTTIVPSSAESWKAFQP</sequence>
<evidence type="ECO:0000313" key="2">
    <source>
        <dbReference type="Proteomes" id="UP000515156"/>
    </source>
</evidence>
<evidence type="ECO:0000313" key="3">
    <source>
        <dbReference type="RefSeq" id="XP_030066670.1"/>
    </source>
</evidence>
<feature type="region of interest" description="Disordered" evidence="1">
    <location>
        <begin position="1"/>
        <end position="39"/>
    </location>
</feature>
<dbReference type="RefSeq" id="XP_030066670.1">
    <property type="nucleotide sequence ID" value="XM_030210810.1"/>
</dbReference>
<proteinExistence type="predicted"/>
<gene>
    <name evidence="3" type="primary">LOC115475071</name>
</gene>
<dbReference type="AlphaFoldDB" id="A0A6P7YTR7"/>
<dbReference type="GeneID" id="115475071"/>
<evidence type="ECO:0000256" key="1">
    <source>
        <dbReference type="SAM" id="MobiDB-lite"/>
    </source>
</evidence>
<feature type="compositionally biased region" description="Polar residues" evidence="1">
    <location>
        <begin position="103"/>
        <end position="121"/>
    </location>
</feature>
<feature type="region of interest" description="Disordered" evidence="1">
    <location>
        <begin position="102"/>
        <end position="131"/>
    </location>
</feature>
<keyword evidence="2" id="KW-1185">Reference proteome</keyword>
<accession>A0A6P7YTR7</accession>
<name>A0A6P7YTR7_9AMPH</name>
<dbReference type="Proteomes" id="UP000515156">
    <property type="component" value="Chromosome 7"/>
</dbReference>
<organism evidence="2 3">
    <name type="scientific">Microcaecilia unicolor</name>
    <dbReference type="NCBI Taxonomy" id="1415580"/>
    <lineage>
        <taxon>Eukaryota</taxon>
        <taxon>Metazoa</taxon>
        <taxon>Chordata</taxon>
        <taxon>Craniata</taxon>
        <taxon>Vertebrata</taxon>
        <taxon>Euteleostomi</taxon>
        <taxon>Amphibia</taxon>
        <taxon>Gymnophiona</taxon>
        <taxon>Siphonopidae</taxon>
        <taxon>Microcaecilia</taxon>
    </lineage>
</organism>